<protein>
    <submittedName>
        <fullName evidence="2">Guanylate cyclase</fullName>
    </submittedName>
</protein>
<comment type="caution">
    <text evidence="2">The sequence shown here is derived from an EMBL/GenBank/DDBJ whole genome shotgun (WGS) entry which is preliminary data.</text>
</comment>
<keyword evidence="1" id="KW-0812">Transmembrane</keyword>
<evidence type="ECO:0000256" key="1">
    <source>
        <dbReference type="SAM" id="Phobius"/>
    </source>
</evidence>
<keyword evidence="1" id="KW-1133">Transmembrane helix</keyword>
<dbReference type="Proteomes" id="UP001350748">
    <property type="component" value="Unassembled WGS sequence"/>
</dbReference>
<keyword evidence="3" id="KW-1185">Reference proteome</keyword>
<dbReference type="SUPFAM" id="SSF55073">
    <property type="entry name" value="Nucleotide cyclase"/>
    <property type="match status" value="1"/>
</dbReference>
<gene>
    <name evidence="2" type="ORF">V3H18_01020</name>
</gene>
<reference evidence="2 3" key="1">
    <citation type="submission" date="2024-02" db="EMBL/GenBank/DDBJ databases">
        <authorList>
            <person name="Grouzdev D."/>
        </authorList>
    </citation>
    <scope>NUCLEOTIDE SEQUENCE [LARGE SCALE GENOMIC DNA]</scope>
    <source>
        <strain evidence="2 3">9N</strain>
    </source>
</reference>
<dbReference type="InterPro" id="IPR029787">
    <property type="entry name" value="Nucleotide_cyclase"/>
</dbReference>
<evidence type="ECO:0000313" key="3">
    <source>
        <dbReference type="Proteomes" id="UP001350748"/>
    </source>
</evidence>
<keyword evidence="1" id="KW-0472">Membrane</keyword>
<organism evidence="2 3">
    <name type="scientific">Methylocystis borbori</name>
    <dbReference type="NCBI Taxonomy" id="3118750"/>
    <lineage>
        <taxon>Bacteria</taxon>
        <taxon>Pseudomonadati</taxon>
        <taxon>Pseudomonadota</taxon>
        <taxon>Alphaproteobacteria</taxon>
        <taxon>Hyphomicrobiales</taxon>
        <taxon>Methylocystaceae</taxon>
        <taxon>Methylocystis</taxon>
    </lineage>
</organism>
<sequence>MANSRNPGYPLYLRLARFLLGLANAGLLAALAIILIPLVTPYFKNAASYPWIEYIEVLDGRMIRWVKSIAPTNFKGYELARWFLVGGIIIGRMWVDSLQRKVVTAIYRATMQRDFDALQSATPAGADARLLAPVKEKMKAMDARNAKSRAELLKVMAAAKRELESMGRDLAFLSIDVVDSTKMKLGEDKTFIEHDFREYKDLVDNKLRSNGSLKAAWTPDGVMACFPTIDAALKAAKDVISGLAAFNANVKMIRSNFTVRCGVNAGHVYYDEQTPMEEMSDRVIDIAGHMQKYALPGTIACAKQIIEPVEQRGGFSDAGKVVDGYEVYQWTSASYQDDHAAS</sequence>
<dbReference type="Gene3D" id="3.30.70.1230">
    <property type="entry name" value="Nucleotide cyclase"/>
    <property type="match status" value="1"/>
</dbReference>
<accession>A0ABU7XEV6</accession>
<evidence type="ECO:0000313" key="2">
    <source>
        <dbReference type="EMBL" id="MEF3365108.1"/>
    </source>
</evidence>
<proteinExistence type="predicted"/>
<feature type="transmembrane region" description="Helical" evidence="1">
    <location>
        <begin position="21"/>
        <end position="43"/>
    </location>
</feature>
<name>A0ABU7XEV6_9HYPH</name>
<dbReference type="EMBL" id="JAZHYN010000002">
    <property type="protein sequence ID" value="MEF3365108.1"/>
    <property type="molecule type" value="Genomic_DNA"/>
</dbReference>
<dbReference type="RefSeq" id="WP_332080012.1">
    <property type="nucleotide sequence ID" value="NZ_JAZHYN010000002.1"/>
</dbReference>